<dbReference type="AlphaFoldDB" id="A0A4U6V277"/>
<gene>
    <name evidence="1" type="ORF">SEVIR_4G115801v2</name>
</gene>
<evidence type="ECO:0000313" key="1">
    <source>
        <dbReference type="EMBL" id="TKW20839.1"/>
    </source>
</evidence>
<keyword evidence="2" id="KW-1185">Reference proteome</keyword>
<organism evidence="1 2">
    <name type="scientific">Setaria viridis</name>
    <name type="common">Green bristlegrass</name>
    <name type="synonym">Setaria italica subsp. viridis</name>
    <dbReference type="NCBI Taxonomy" id="4556"/>
    <lineage>
        <taxon>Eukaryota</taxon>
        <taxon>Viridiplantae</taxon>
        <taxon>Streptophyta</taxon>
        <taxon>Embryophyta</taxon>
        <taxon>Tracheophyta</taxon>
        <taxon>Spermatophyta</taxon>
        <taxon>Magnoliopsida</taxon>
        <taxon>Liliopsida</taxon>
        <taxon>Poales</taxon>
        <taxon>Poaceae</taxon>
        <taxon>PACMAD clade</taxon>
        <taxon>Panicoideae</taxon>
        <taxon>Panicodae</taxon>
        <taxon>Paniceae</taxon>
        <taxon>Cenchrinae</taxon>
        <taxon>Setaria</taxon>
    </lineage>
</organism>
<reference evidence="1" key="1">
    <citation type="submission" date="2019-03" db="EMBL/GenBank/DDBJ databases">
        <title>WGS assembly of Setaria viridis.</title>
        <authorList>
            <person name="Huang P."/>
            <person name="Jenkins J."/>
            <person name="Grimwood J."/>
            <person name="Barry K."/>
            <person name="Healey A."/>
            <person name="Mamidi S."/>
            <person name="Sreedasyam A."/>
            <person name="Shu S."/>
            <person name="Feldman M."/>
            <person name="Wu J."/>
            <person name="Yu Y."/>
            <person name="Chen C."/>
            <person name="Johnson J."/>
            <person name="Rokhsar D."/>
            <person name="Baxter I."/>
            <person name="Schmutz J."/>
            <person name="Brutnell T."/>
            <person name="Kellogg E."/>
        </authorList>
    </citation>
    <scope>NUCLEOTIDE SEQUENCE [LARGE SCALE GENOMIC DNA]</scope>
</reference>
<dbReference type="EMBL" id="CM016555">
    <property type="protein sequence ID" value="TKW20839.1"/>
    <property type="molecule type" value="Genomic_DNA"/>
</dbReference>
<sequence length="34" mass="4004">MLIPMQLFIPLFMMQLLTQLLSCTRLRNQLLIVA</sequence>
<name>A0A4U6V277_SETVI</name>
<dbReference type="Gramene" id="TKW20839">
    <property type="protein sequence ID" value="TKW20839"/>
    <property type="gene ID" value="SEVIR_4G115801v2"/>
</dbReference>
<protein>
    <submittedName>
        <fullName evidence="1">Uncharacterized protein</fullName>
    </submittedName>
</protein>
<proteinExistence type="predicted"/>
<evidence type="ECO:0000313" key="2">
    <source>
        <dbReference type="Proteomes" id="UP000298652"/>
    </source>
</evidence>
<dbReference type="Proteomes" id="UP000298652">
    <property type="component" value="Chromosome 4"/>
</dbReference>
<accession>A0A4U6V277</accession>